<evidence type="ECO:0000313" key="6">
    <source>
        <dbReference type="Proteomes" id="UP000255207"/>
    </source>
</evidence>
<dbReference type="AlphaFoldDB" id="A0A370L9X1"/>
<reference evidence="6" key="1">
    <citation type="submission" date="2018-07" db="EMBL/GenBank/DDBJ databases">
        <authorList>
            <person name="Safronova V.I."/>
            <person name="Chirak E.R."/>
            <person name="Sazanova A.L."/>
        </authorList>
    </citation>
    <scope>NUCLEOTIDE SEQUENCE [LARGE SCALE GENOMIC DNA]</scope>
    <source>
        <strain evidence="6">RCAM04685</strain>
    </source>
</reference>
<dbReference type="PRINTS" id="PR00032">
    <property type="entry name" value="HTHARAC"/>
</dbReference>
<dbReference type="GO" id="GO:0043565">
    <property type="term" value="F:sequence-specific DNA binding"/>
    <property type="evidence" value="ECO:0007669"/>
    <property type="project" value="InterPro"/>
</dbReference>
<dbReference type="InterPro" id="IPR018060">
    <property type="entry name" value="HTH_AraC"/>
</dbReference>
<comment type="caution">
    <text evidence="5">The sequence shown here is derived from an EMBL/GenBank/DDBJ whole genome shotgun (WGS) entry which is preliminary data.</text>
</comment>
<dbReference type="PROSITE" id="PS01124">
    <property type="entry name" value="HTH_ARAC_FAMILY_2"/>
    <property type="match status" value="1"/>
</dbReference>
<dbReference type="PANTHER" id="PTHR46796">
    <property type="entry name" value="HTH-TYPE TRANSCRIPTIONAL ACTIVATOR RHAS-RELATED"/>
    <property type="match status" value="1"/>
</dbReference>
<dbReference type="Gene3D" id="1.10.10.60">
    <property type="entry name" value="Homeodomain-like"/>
    <property type="match status" value="2"/>
</dbReference>
<accession>A0A370L9X1</accession>
<evidence type="ECO:0000256" key="3">
    <source>
        <dbReference type="ARBA" id="ARBA00023163"/>
    </source>
</evidence>
<dbReference type="RefSeq" id="WP_114828228.1">
    <property type="nucleotide sequence ID" value="NZ_QQTO01000037.1"/>
</dbReference>
<name>A0A370L9X1_9HYPH</name>
<sequence>MTPQPFPSPGSNAGFHHGGAFVPALRSIAAADRAGAAGEARVVDVVLRLAGAAMAEAPRYFQTDGALSPENAPMLERLSKALGAAGIGPRTLDGSEDSAMRLAIVASLLGLQMPPAPATEARRTASALPKWRLTRVLSYVDANIAGQITLADLAAVAGMSRMYFASQFRASTGFRPHDYVLRKRIERAQEMLVATSDSLVEIALSVGFQTQAHFTTIFRKIVGETPHRWRREQH</sequence>
<evidence type="ECO:0000313" key="5">
    <source>
        <dbReference type="EMBL" id="RDJ28103.1"/>
    </source>
</evidence>
<dbReference type="SMART" id="SM00342">
    <property type="entry name" value="HTH_ARAC"/>
    <property type="match status" value="1"/>
</dbReference>
<dbReference type="InterPro" id="IPR050204">
    <property type="entry name" value="AraC_XylS_family_regulators"/>
</dbReference>
<dbReference type="OrthoDB" id="9793422at2"/>
<keyword evidence="1" id="KW-0805">Transcription regulation</keyword>
<evidence type="ECO:0000259" key="4">
    <source>
        <dbReference type="PROSITE" id="PS01124"/>
    </source>
</evidence>
<evidence type="ECO:0000256" key="2">
    <source>
        <dbReference type="ARBA" id="ARBA00023125"/>
    </source>
</evidence>
<dbReference type="SUPFAM" id="SSF46689">
    <property type="entry name" value="Homeodomain-like"/>
    <property type="match status" value="2"/>
</dbReference>
<dbReference type="Pfam" id="PF12833">
    <property type="entry name" value="HTH_18"/>
    <property type="match status" value="1"/>
</dbReference>
<dbReference type="InterPro" id="IPR009057">
    <property type="entry name" value="Homeodomain-like_sf"/>
</dbReference>
<dbReference type="PANTHER" id="PTHR46796:SF14">
    <property type="entry name" value="TRANSCRIPTIONAL REGULATORY PROTEIN"/>
    <property type="match status" value="1"/>
</dbReference>
<organism evidence="5 6">
    <name type="scientific">Bosea caraganae</name>
    <dbReference type="NCBI Taxonomy" id="2763117"/>
    <lineage>
        <taxon>Bacteria</taxon>
        <taxon>Pseudomonadati</taxon>
        <taxon>Pseudomonadota</taxon>
        <taxon>Alphaproteobacteria</taxon>
        <taxon>Hyphomicrobiales</taxon>
        <taxon>Boseaceae</taxon>
        <taxon>Bosea</taxon>
    </lineage>
</organism>
<dbReference type="EMBL" id="QQTP01000002">
    <property type="protein sequence ID" value="RDJ28103.1"/>
    <property type="molecule type" value="Genomic_DNA"/>
</dbReference>
<protein>
    <submittedName>
        <fullName evidence="5">AraC family transcriptional regulator</fullName>
    </submittedName>
</protein>
<keyword evidence="6" id="KW-1185">Reference proteome</keyword>
<gene>
    <name evidence="5" type="ORF">DWE98_05770</name>
</gene>
<keyword evidence="2" id="KW-0238">DNA-binding</keyword>
<dbReference type="InterPro" id="IPR018062">
    <property type="entry name" value="HTH_AraC-typ_CS"/>
</dbReference>
<dbReference type="PROSITE" id="PS00041">
    <property type="entry name" value="HTH_ARAC_FAMILY_1"/>
    <property type="match status" value="1"/>
</dbReference>
<feature type="domain" description="HTH araC/xylS-type" evidence="4">
    <location>
        <begin position="134"/>
        <end position="232"/>
    </location>
</feature>
<evidence type="ECO:0000256" key="1">
    <source>
        <dbReference type="ARBA" id="ARBA00023015"/>
    </source>
</evidence>
<keyword evidence="3" id="KW-0804">Transcription</keyword>
<dbReference type="GO" id="GO:0003700">
    <property type="term" value="F:DNA-binding transcription factor activity"/>
    <property type="evidence" value="ECO:0007669"/>
    <property type="project" value="InterPro"/>
</dbReference>
<dbReference type="Proteomes" id="UP000255207">
    <property type="component" value="Unassembled WGS sequence"/>
</dbReference>
<dbReference type="InterPro" id="IPR020449">
    <property type="entry name" value="Tscrpt_reg_AraC-type_HTH"/>
</dbReference>
<proteinExistence type="predicted"/>